<dbReference type="InterPro" id="IPR008844">
    <property type="entry name" value="Spore_GerAC-like"/>
</dbReference>
<dbReference type="Pfam" id="PF05504">
    <property type="entry name" value="Spore_GerAC"/>
    <property type="match status" value="1"/>
</dbReference>
<dbReference type="AlphaFoldDB" id="A0A1I1VIX5"/>
<dbReference type="GO" id="GO:0016020">
    <property type="term" value="C:membrane"/>
    <property type="evidence" value="ECO:0007669"/>
    <property type="project" value="UniProtKB-SubCell"/>
</dbReference>
<comment type="subcellular location">
    <subcellularLocation>
        <location evidence="1">Membrane</location>
        <topology evidence="1">Lipid-anchor</topology>
    </subcellularLocation>
</comment>
<dbReference type="EMBL" id="FOMT01000001">
    <property type="protein sequence ID" value="SFD82967.1"/>
    <property type="molecule type" value="Genomic_DNA"/>
</dbReference>
<keyword evidence="4 8" id="KW-0732">Signal</keyword>
<feature type="signal peptide" evidence="8">
    <location>
        <begin position="1"/>
        <end position="19"/>
    </location>
</feature>
<name>A0A1I1VIX5_9BACL</name>
<dbReference type="NCBIfam" id="TIGR02887">
    <property type="entry name" value="spore_ger_x_C"/>
    <property type="match status" value="1"/>
</dbReference>
<evidence type="ECO:0000259" key="10">
    <source>
        <dbReference type="Pfam" id="PF25198"/>
    </source>
</evidence>
<dbReference type="RefSeq" id="WP_091183132.1">
    <property type="nucleotide sequence ID" value="NZ_FOMT01000001.1"/>
</dbReference>
<feature type="domain" description="Spore germination GerAC-like C-terminal" evidence="9">
    <location>
        <begin position="227"/>
        <end position="394"/>
    </location>
</feature>
<dbReference type="Pfam" id="PF25198">
    <property type="entry name" value="Spore_GerAC_N"/>
    <property type="match status" value="1"/>
</dbReference>
<comment type="similarity">
    <text evidence="2">Belongs to the GerABKC lipoprotein family.</text>
</comment>
<dbReference type="Proteomes" id="UP000198855">
    <property type="component" value="Unassembled WGS sequence"/>
</dbReference>
<protein>
    <submittedName>
        <fullName evidence="11">Spore germination protein KC</fullName>
    </submittedName>
</protein>
<proteinExistence type="inferred from homology"/>
<evidence type="ECO:0000259" key="9">
    <source>
        <dbReference type="Pfam" id="PF05504"/>
    </source>
</evidence>
<feature type="domain" description="Spore germination protein N-terminal" evidence="10">
    <location>
        <begin position="25"/>
        <end position="200"/>
    </location>
</feature>
<accession>A0A1I1VIX5</accession>
<evidence type="ECO:0000256" key="8">
    <source>
        <dbReference type="SAM" id="SignalP"/>
    </source>
</evidence>
<evidence type="ECO:0000256" key="6">
    <source>
        <dbReference type="ARBA" id="ARBA00023139"/>
    </source>
</evidence>
<dbReference type="STRING" id="1045775.SAMN05216378_1623"/>
<dbReference type="InterPro" id="IPR046953">
    <property type="entry name" value="Spore_GerAC-like_C"/>
</dbReference>
<keyword evidence="7" id="KW-0449">Lipoprotein</keyword>
<keyword evidence="6" id="KW-0564">Palmitate</keyword>
<dbReference type="PANTHER" id="PTHR35789">
    <property type="entry name" value="SPORE GERMINATION PROTEIN B3"/>
    <property type="match status" value="1"/>
</dbReference>
<evidence type="ECO:0000256" key="3">
    <source>
        <dbReference type="ARBA" id="ARBA00022544"/>
    </source>
</evidence>
<evidence type="ECO:0000256" key="2">
    <source>
        <dbReference type="ARBA" id="ARBA00007886"/>
    </source>
</evidence>
<evidence type="ECO:0000313" key="11">
    <source>
        <dbReference type="EMBL" id="SFD82967.1"/>
    </source>
</evidence>
<dbReference type="Gene3D" id="3.30.300.210">
    <property type="entry name" value="Nutrient germinant receptor protein C, domain 3"/>
    <property type="match status" value="1"/>
</dbReference>
<keyword evidence="12" id="KW-1185">Reference proteome</keyword>
<keyword evidence="3" id="KW-0309">Germination</keyword>
<evidence type="ECO:0000256" key="1">
    <source>
        <dbReference type="ARBA" id="ARBA00004635"/>
    </source>
</evidence>
<organism evidence="11 12">
    <name type="scientific">Paenibacillus catalpae</name>
    <dbReference type="NCBI Taxonomy" id="1045775"/>
    <lineage>
        <taxon>Bacteria</taxon>
        <taxon>Bacillati</taxon>
        <taxon>Bacillota</taxon>
        <taxon>Bacilli</taxon>
        <taxon>Bacillales</taxon>
        <taxon>Paenibacillaceae</taxon>
        <taxon>Paenibacillus</taxon>
    </lineage>
</organism>
<dbReference type="OrthoDB" id="9816067at2"/>
<reference evidence="12" key="1">
    <citation type="submission" date="2016-10" db="EMBL/GenBank/DDBJ databases">
        <authorList>
            <person name="Varghese N."/>
            <person name="Submissions S."/>
        </authorList>
    </citation>
    <scope>NUCLEOTIDE SEQUENCE [LARGE SCALE GENOMIC DNA]</scope>
    <source>
        <strain evidence="12">CGMCC 1.10784</strain>
    </source>
</reference>
<dbReference type="PANTHER" id="PTHR35789:SF1">
    <property type="entry name" value="SPORE GERMINATION PROTEIN B3"/>
    <property type="match status" value="1"/>
</dbReference>
<evidence type="ECO:0000256" key="5">
    <source>
        <dbReference type="ARBA" id="ARBA00023136"/>
    </source>
</evidence>
<evidence type="ECO:0000256" key="4">
    <source>
        <dbReference type="ARBA" id="ARBA00022729"/>
    </source>
</evidence>
<keyword evidence="5" id="KW-0472">Membrane</keyword>
<dbReference type="GO" id="GO:0009847">
    <property type="term" value="P:spore germination"/>
    <property type="evidence" value="ECO:0007669"/>
    <property type="project" value="InterPro"/>
</dbReference>
<evidence type="ECO:0000313" key="12">
    <source>
        <dbReference type="Proteomes" id="UP000198855"/>
    </source>
</evidence>
<evidence type="ECO:0000256" key="7">
    <source>
        <dbReference type="ARBA" id="ARBA00023288"/>
    </source>
</evidence>
<dbReference type="InterPro" id="IPR038501">
    <property type="entry name" value="Spore_GerAC_C_sf"/>
</dbReference>
<dbReference type="InterPro" id="IPR057336">
    <property type="entry name" value="GerAC_N"/>
</dbReference>
<gene>
    <name evidence="11" type="ORF">SAMN05216378_1623</name>
</gene>
<dbReference type="PROSITE" id="PS51257">
    <property type="entry name" value="PROKAR_LIPOPROTEIN"/>
    <property type="match status" value="1"/>
</dbReference>
<feature type="chain" id="PRO_5039670582" evidence="8">
    <location>
        <begin position="20"/>
        <end position="408"/>
    </location>
</feature>
<sequence>MKTCRVFLVLILCTAVVLGGTGCWDQTELNKASMVTGMALEPGDNMKYKVTFEIVNALETDPNKGGKGGTPTVIFSKEGNSIAEATQRINENLERMILISHFRVIIIDERLARKGINQFMDVLQRNRYVREDVIVLVGKGAPASDFLKTVYARGLYAGYKIQTQVETYRKVYGGVPRSHLFDIAQALLTEGRGLLLGAITISGDVEKSESLDAIKTISPAAVVKMAGAAVFRGDKLIGYLSNEHTRMVMLAGDYVNNTLFAIPGPGGKQTSPGGIDVQFYHMHAHMHVKMNGDKPKIVVNIQGDGKITSIDRNMKLTTIKGYETIEQMTSNYVNEQMQETVSYVQKKFGLDVFGFGQHYYRYHFRKFKPIAKEWNSLFTRADVEVKSNFTLRRPDLKTQKVEKEQIGP</sequence>